<dbReference type="PANTHER" id="PTHR34236:SF1">
    <property type="entry name" value="DIMETHYL SULFOXIDE REDUCTASE TRANSCRIPTIONAL ACTIVATOR"/>
    <property type="match status" value="1"/>
</dbReference>
<feature type="region of interest" description="Disordered" evidence="7">
    <location>
        <begin position="203"/>
        <end position="238"/>
    </location>
</feature>
<dbReference type="GO" id="GO:0000160">
    <property type="term" value="P:phosphorelay signal transduction system"/>
    <property type="evidence" value="ECO:0007669"/>
    <property type="project" value="InterPro"/>
</dbReference>
<keyword evidence="3" id="KW-0805">Transcription regulation</keyword>
<gene>
    <name evidence="9" type="ORF">C446_15171</name>
</gene>
<evidence type="ECO:0000313" key="9">
    <source>
        <dbReference type="EMBL" id="EMA31876.1"/>
    </source>
</evidence>
<evidence type="ECO:0000256" key="1">
    <source>
        <dbReference type="ARBA" id="ARBA00022679"/>
    </source>
</evidence>
<organism evidence="9 10">
    <name type="scientific">Halobiforma nitratireducens JCM 10879</name>
    <dbReference type="NCBI Taxonomy" id="1227454"/>
    <lineage>
        <taxon>Archaea</taxon>
        <taxon>Methanobacteriati</taxon>
        <taxon>Methanobacteriota</taxon>
        <taxon>Stenosarchaea group</taxon>
        <taxon>Halobacteria</taxon>
        <taxon>Halobacteriales</taxon>
        <taxon>Natrialbaceae</taxon>
        <taxon>Halobiforma</taxon>
    </lineage>
</organism>
<dbReference type="InterPro" id="IPR031803">
    <property type="entry name" value="BAT_GAF/HTH-assoc"/>
</dbReference>
<comment type="caution">
    <text evidence="9">The sequence shown here is derived from an EMBL/GenBank/DDBJ whole genome shotgun (WGS) entry which is preliminary data.</text>
</comment>
<dbReference type="InterPro" id="IPR003018">
    <property type="entry name" value="GAF"/>
</dbReference>
<keyword evidence="6" id="KW-0175">Coiled coil</keyword>
<dbReference type="PROSITE" id="PS50110">
    <property type="entry name" value="RESPONSE_REGULATORY"/>
    <property type="match status" value="1"/>
</dbReference>
<evidence type="ECO:0000256" key="6">
    <source>
        <dbReference type="SAM" id="Coils"/>
    </source>
</evidence>
<dbReference type="InterPro" id="IPR011006">
    <property type="entry name" value="CheY-like_superfamily"/>
</dbReference>
<dbReference type="RefSeq" id="WP_006673924.1">
    <property type="nucleotide sequence ID" value="NZ_AOMA01000154.1"/>
</dbReference>
<dbReference type="InterPro" id="IPR007050">
    <property type="entry name" value="HTH_bacterioopsin"/>
</dbReference>
<dbReference type="Pfam" id="PF00072">
    <property type="entry name" value="Response_reg"/>
    <property type="match status" value="1"/>
</dbReference>
<accession>M0LE70</accession>
<evidence type="ECO:0000256" key="7">
    <source>
        <dbReference type="SAM" id="MobiDB-lite"/>
    </source>
</evidence>
<dbReference type="SMART" id="SM00448">
    <property type="entry name" value="REC"/>
    <property type="match status" value="1"/>
</dbReference>
<dbReference type="Pfam" id="PF15915">
    <property type="entry name" value="BAT"/>
    <property type="match status" value="1"/>
</dbReference>
<keyword evidence="4" id="KW-0804">Transcription</keyword>
<dbReference type="SMART" id="SM00065">
    <property type="entry name" value="GAF"/>
    <property type="match status" value="2"/>
</dbReference>
<dbReference type="SUPFAM" id="SSF55781">
    <property type="entry name" value="GAF domain-like"/>
    <property type="match status" value="2"/>
</dbReference>
<evidence type="ECO:0000256" key="2">
    <source>
        <dbReference type="ARBA" id="ARBA00022777"/>
    </source>
</evidence>
<dbReference type="PANTHER" id="PTHR34236">
    <property type="entry name" value="DIMETHYL SULFOXIDE REDUCTASE TRANSCRIPTIONAL ACTIVATOR"/>
    <property type="match status" value="1"/>
</dbReference>
<keyword evidence="5" id="KW-0597">Phosphoprotein</keyword>
<dbReference type="STRING" id="1227454.C446_15171"/>
<dbReference type="GO" id="GO:0016301">
    <property type="term" value="F:kinase activity"/>
    <property type="evidence" value="ECO:0007669"/>
    <property type="project" value="UniProtKB-KW"/>
</dbReference>
<dbReference type="Proteomes" id="UP000011607">
    <property type="component" value="Unassembled WGS sequence"/>
</dbReference>
<evidence type="ECO:0000256" key="3">
    <source>
        <dbReference type="ARBA" id="ARBA00023015"/>
    </source>
</evidence>
<dbReference type="eggNOG" id="arCOG02276">
    <property type="taxonomic scope" value="Archaea"/>
</dbReference>
<dbReference type="InterPro" id="IPR029016">
    <property type="entry name" value="GAF-like_dom_sf"/>
</dbReference>
<dbReference type="eggNOG" id="arCOG02334">
    <property type="taxonomic scope" value="Archaea"/>
</dbReference>
<evidence type="ECO:0000256" key="4">
    <source>
        <dbReference type="ARBA" id="ARBA00023163"/>
    </source>
</evidence>
<dbReference type="EMBL" id="AOMA01000154">
    <property type="protein sequence ID" value="EMA31876.1"/>
    <property type="molecule type" value="Genomic_DNA"/>
</dbReference>
<dbReference type="AlphaFoldDB" id="M0LE70"/>
<dbReference type="Gene3D" id="3.40.50.2300">
    <property type="match status" value="1"/>
</dbReference>
<dbReference type="InterPro" id="IPR001789">
    <property type="entry name" value="Sig_transdc_resp-reg_receiver"/>
</dbReference>
<feature type="compositionally biased region" description="Low complexity" evidence="7">
    <location>
        <begin position="211"/>
        <end position="223"/>
    </location>
</feature>
<feature type="region of interest" description="Disordered" evidence="7">
    <location>
        <begin position="30"/>
        <end position="49"/>
    </location>
</feature>
<reference evidence="9 10" key="1">
    <citation type="journal article" date="2014" name="PLoS Genet.">
        <title>Phylogenetically driven sequencing of extremely halophilic archaea reveals strategies for static and dynamic osmo-response.</title>
        <authorList>
            <person name="Becker E.A."/>
            <person name="Seitzer P.M."/>
            <person name="Tritt A."/>
            <person name="Larsen D."/>
            <person name="Krusor M."/>
            <person name="Yao A.I."/>
            <person name="Wu D."/>
            <person name="Madern D."/>
            <person name="Eisen J.A."/>
            <person name="Darling A.E."/>
            <person name="Facciotti M.T."/>
        </authorList>
    </citation>
    <scope>NUCLEOTIDE SEQUENCE [LARGE SCALE GENOMIC DNA]</scope>
    <source>
        <strain evidence="9 10">JCM 10879</strain>
    </source>
</reference>
<dbReference type="eggNOG" id="arCOG02389">
    <property type="taxonomic scope" value="Archaea"/>
</dbReference>
<keyword evidence="10" id="KW-1185">Reference proteome</keyword>
<evidence type="ECO:0000313" key="10">
    <source>
        <dbReference type="Proteomes" id="UP000011607"/>
    </source>
</evidence>
<feature type="domain" description="Response regulatory" evidence="8">
    <location>
        <begin position="6"/>
        <end position="125"/>
    </location>
</feature>
<dbReference type="SUPFAM" id="SSF52172">
    <property type="entry name" value="CheY-like"/>
    <property type="match status" value="1"/>
</dbReference>
<dbReference type="Gene3D" id="3.30.450.40">
    <property type="match status" value="2"/>
</dbReference>
<dbReference type="OrthoDB" id="165911at2157"/>
<dbReference type="PATRIC" id="fig|1227454.3.peg.3112"/>
<feature type="modified residue" description="4-aspartylphosphate" evidence="5">
    <location>
        <position position="60"/>
    </location>
</feature>
<name>M0LE70_9EURY</name>
<keyword evidence="2" id="KW-0418">Kinase</keyword>
<dbReference type="Pfam" id="PF04967">
    <property type="entry name" value="HTH_10"/>
    <property type="match status" value="1"/>
</dbReference>
<protein>
    <submittedName>
        <fullName evidence="9">Response regulator receiver modulated GAF sensor protein</fullName>
    </submittedName>
</protein>
<feature type="coiled-coil region" evidence="6">
    <location>
        <begin position="151"/>
        <end position="178"/>
    </location>
</feature>
<proteinExistence type="predicted"/>
<evidence type="ECO:0000259" key="8">
    <source>
        <dbReference type="PROSITE" id="PS50110"/>
    </source>
</evidence>
<keyword evidence="1" id="KW-0808">Transferase</keyword>
<sequence>MTADVTVLVVDNEPGFAELVCEMLERERGAIDAEPATSPDDALERLESTGEPTVDCIVSDYEMPRLTGLELLERVREDRPALPFILFTGRGSEAVASEAIDAGVTQYLRKETGDEQYAVLAKEVVNAVEQHRTEAELRANEHRYQRTVTTLHETTRELMRAENKAEIYRTAVETAREILELPAVAAYAFDPTDSALELVAAAAGRRSRIEPTTAADPTGTTGPESTAGLGPSSRTGTDLAERFERGDGAIWDVFSEGDSRTIEGREPTDAVTVGSVENRSEPLDAKRTEVIVPLGTHGVLVAGTESESGVDETMTELLYVLSANAEAALDRAEREELLRERDRTLTRQNEELTRLNHTNGIVREINHGIARASTRGEIESTVCERLADTDRYRFAWIATTDDPPEPSEWNGVDATYVDRLRDDGECAPERELIREALEHEQVAVVGNVLEADGWDRRRKEALTHGFQTVLAVPIGGKERQYGSLVVHVGGVDSITERERAVLAELGETIGHAIRSVERTRAMLADGRLELELECRDDRLLFNRLQSRIDGRVTLEGLIDRDGDEIVSFVSVPADADPGPVADGSALVRSTATVSAGDDERLLEVTSEPTPFLEIIGSYDVRVGTITGDGKAATIVLEVPQGVDARELIEAIRAEYPETELRARRETSATPSARQLDTHLEERLTAKQLEALQAAYYGGFFEWPRESTGEALAAALGISAPTYHYHLRAAERKLTSLAFDGL</sequence>
<dbReference type="CDD" id="cd00156">
    <property type="entry name" value="REC"/>
    <property type="match status" value="1"/>
</dbReference>
<evidence type="ECO:0000256" key="5">
    <source>
        <dbReference type="PROSITE-ProRule" id="PRU00169"/>
    </source>
</evidence>
<dbReference type="Pfam" id="PF13185">
    <property type="entry name" value="GAF_2"/>
    <property type="match status" value="1"/>
</dbReference>